<name>A0AAN7LFM6_TRANT</name>
<protein>
    <submittedName>
        <fullName evidence="1">Uncharacterized protein</fullName>
    </submittedName>
</protein>
<dbReference type="Proteomes" id="UP001346149">
    <property type="component" value="Unassembled WGS sequence"/>
</dbReference>
<sequence>MTPRNFVIADIMPPYAPAPVVINSYSNLISIIERKIVPYSPKTKSIRRPIYYRALKGLRAHSKEIEKRARLMLRLLSEGVKMNVGSVRIRHREIRLQWKIIVRSSSGTLVEAKRDSTHELISILMYMPKAQQKEGESPFVDSNRLKDKKLEGLNLPVTKIEAVRQIDLSLLEYKESSQGPINKHISFPSKRQDEYDPNDYKLLARAGYDENSQLMTKAVDFSVSSNS</sequence>
<comment type="caution">
    <text evidence="1">The sequence shown here is derived from an EMBL/GenBank/DDBJ whole genome shotgun (WGS) entry which is preliminary data.</text>
</comment>
<gene>
    <name evidence="1" type="ORF">SAY86_002205</name>
</gene>
<accession>A0AAN7LFM6</accession>
<proteinExistence type="predicted"/>
<keyword evidence="2" id="KW-1185">Reference proteome</keyword>
<dbReference type="AlphaFoldDB" id="A0AAN7LFM6"/>
<organism evidence="1 2">
    <name type="scientific">Trapa natans</name>
    <name type="common">Water chestnut</name>
    <dbReference type="NCBI Taxonomy" id="22666"/>
    <lineage>
        <taxon>Eukaryota</taxon>
        <taxon>Viridiplantae</taxon>
        <taxon>Streptophyta</taxon>
        <taxon>Embryophyta</taxon>
        <taxon>Tracheophyta</taxon>
        <taxon>Spermatophyta</taxon>
        <taxon>Magnoliopsida</taxon>
        <taxon>eudicotyledons</taxon>
        <taxon>Gunneridae</taxon>
        <taxon>Pentapetalae</taxon>
        <taxon>rosids</taxon>
        <taxon>malvids</taxon>
        <taxon>Myrtales</taxon>
        <taxon>Lythraceae</taxon>
        <taxon>Trapa</taxon>
    </lineage>
</organism>
<reference evidence="1 2" key="1">
    <citation type="journal article" date="2023" name="Hortic Res">
        <title>Pangenome of water caltrop reveals structural variations and asymmetric subgenome divergence after allopolyploidization.</title>
        <authorList>
            <person name="Zhang X."/>
            <person name="Chen Y."/>
            <person name="Wang L."/>
            <person name="Yuan Y."/>
            <person name="Fang M."/>
            <person name="Shi L."/>
            <person name="Lu R."/>
            <person name="Comes H.P."/>
            <person name="Ma Y."/>
            <person name="Chen Y."/>
            <person name="Huang G."/>
            <person name="Zhou Y."/>
            <person name="Zheng Z."/>
            <person name="Qiu Y."/>
        </authorList>
    </citation>
    <scope>NUCLEOTIDE SEQUENCE [LARGE SCALE GENOMIC DNA]</scope>
    <source>
        <strain evidence="1">F231</strain>
    </source>
</reference>
<evidence type="ECO:0000313" key="2">
    <source>
        <dbReference type="Proteomes" id="UP001346149"/>
    </source>
</evidence>
<evidence type="ECO:0000313" key="1">
    <source>
        <dbReference type="EMBL" id="KAK4785516.1"/>
    </source>
</evidence>
<dbReference type="EMBL" id="JAXQNO010000013">
    <property type="protein sequence ID" value="KAK4785516.1"/>
    <property type="molecule type" value="Genomic_DNA"/>
</dbReference>